<dbReference type="CTD" id="20202526"/>
<sequence>MTLVRILRVNVVVDDDDVDDDVDDKDDDKDDDDDDNSVGADFGNNLGDYIADDFLTSKSTQFNSLIVVPENLKCFLKRCELLESGVFTLLTSVDMGSQSLIESLSRTFHVTHIVVSESPSPSSSSSSSSSSSFSHALPSFVLYLRPLFERAYYDLFKHFGWKRLIYLYDNEYGLYHLEHLYSVINKGDFKIDPEIIHIADVTNCYDTLRQIDHKRFQHSSGGGGGSHNSYHTRIFLDFSNPDAFNSFLKQETLLPRA</sequence>
<keyword evidence="3" id="KW-1133">Transmembrane helix</keyword>
<dbReference type="OrthoDB" id="5984008at2759"/>
<dbReference type="AlphaFoldDB" id="T1F126"/>
<dbReference type="OMA" id="FERAYYD"/>
<dbReference type="EMBL" id="KB096023">
    <property type="protein sequence ID" value="ESO08946.1"/>
    <property type="molecule type" value="Genomic_DNA"/>
</dbReference>
<accession>T1F126</accession>
<dbReference type="InterPro" id="IPR001828">
    <property type="entry name" value="ANF_lig-bd_rcpt"/>
</dbReference>
<dbReference type="Gene3D" id="3.40.50.2300">
    <property type="match status" value="1"/>
</dbReference>
<reference evidence="8" key="3">
    <citation type="submission" date="2015-06" db="UniProtKB">
        <authorList>
            <consortium name="EnsemblMetazoa"/>
        </authorList>
    </citation>
    <scope>IDENTIFICATION</scope>
</reference>
<evidence type="ECO:0000313" key="8">
    <source>
        <dbReference type="EnsemblMetazoa" id="HelroP168868"/>
    </source>
</evidence>
<dbReference type="EMBL" id="AMQM01003127">
    <property type="status" value="NOT_ANNOTATED_CDS"/>
    <property type="molecule type" value="Genomic_DNA"/>
</dbReference>
<feature type="compositionally biased region" description="Acidic residues" evidence="5">
    <location>
        <begin position="18"/>
        <end position="36"/>
    </location>
</feature>
<dbReference type="EnsemblMetazoa" id="HelroT168868">
    <property type="protein sequence ID" value="HelroP168868"/>
    <property type="gene ID" value="HelroG168868"/>
</dbReference>
<dbReference type="KEGG" id="hro:HELRODRAFT_168868"/>
<proteinExistence type="predicted"/>
<keyword evidence="2" id="KW-0812">Transmembrane</keyword>
<evidence type="ECO:0000256" key="4">
    <source>
        <dbReference type="ARBA" id="ARBA00023136"/>
    </source>
</evidence>
<evidence type="ECO:0000313" key="7">
    <source>
        <dbReference type="EMBL" id="ESO08946.1"/>
    </source>
</evidence>
<evidence type="ECO:0000313" key="9">
    <source>
        <dbReference type="Proteomes" id="UP000015101"/>
    </source>
</evidence>
<dbReference type="Proteomes" id="UP000015101">
    <property type="component" value="Unassembled WGS sequence"/>
</dbReference>
<feature type="domain" description="Receptor ligand binding region" evidence="6">
    <location>
        <begin position="86"/>
        <end position="192"/>
    </location>
</feature>
<keyword evidence="4" id="KW-0472">Membrane</keyword>
<evidence type="ECO:0000256" key="5">
    <source>
        <dbReference type="SAM" id="MobiDB-lite"/>
    </source>
</evidence>
<feature type="region of interest" description="Disordered" evidence="5">
    <location>
        <begin position="18"/>
        <end position="40"/>
    </location>
</feature>
<name>T1F126_HELRO</name>
<comment type="subcellular location">
    <subcellularLocation>
        <location evidence="1">Membrane</location>
    </subcellularLocation>
</comment>
<dbReference type="InterPro" id="IPR028082">
    <property type="entry name" value="Peripla_BP_I"/>
</dbReference>
<organism evidence="8 9">
    <name type="scientific">Helobdella robusta</name>
    <name type="common">Californian leech</name>
    <dbReference type="NCBI Taxonomy" id="6412"/>
    <lineage>
        <taxon>Eukaryota</taxon>
        <taxon>Metazoa</taxon>
        <taxon>Spiralia</taxon>
        <taxon>Lophotrochozoa</taxon>
        <taxon>Annelida</taxon>
        <taxon>Clitellata</taxon>
        <taxon>Hirudinea</taxon>
        <taxon>Rhynchobdellida</taxon>
        <taxon>Glossiphoniidae</taxon>
        <taxon>Helobdella</taxon>
    </lineage>
</organism>
<dbReference type="GO" id="GO:0016020">
    <property type="term" value="C:membrane"/>
    <property type="evidence" value="ECO:0007669"/>
    <property type="project" value="UniProtKB-SubCell"/>
</dbReference>
<dbReference type="InParanoid" id="T1F126"/>
<evidence type="ECO:0000256" key="1">
    <source>
        <dbReference type="ARBA" id="ARBA00004370"/>
    </source>
</evidence>
<evidence type="ECO:0000259" key="6">
    <source>
        <dbReference type="Pfam" id="PF01094"/>
    </source>
</evidence>
<protein>
    <recommendedName>
        <fullName evidence="6">Receptor ligand binding region domain-containing protein</fullName>
    </recommendedName>
</protein>
<gene>
    <name evidence="8" type="primary">20202526</name>
    <name evidence="7" type="ORF">HELRODRAFT_168868</name>
</gene>
<evidence type="ECO:0000256" key="2">
    <source>
        <dbReference type="ARBA" id="ARBA00022692"/>
    </source>
</evidence>
<evidence type="ECO:0000256" key="3">
    <source>
        <dbReference type="ARBA" id="ARBA00022989"/>
    </source>
</evidence>
<reference evidence="9" key="1">
    <citation type="submission" date="2012-12" db="EMBL/GenBank/DDBJ databases">
        <authorList>
            <person name="Hellsten U."/>
            <person name="Grimwood J."/>
            <person name="Chapman J.A."/>
            <person name="Shapiro H."/>
            <person name="Aerts A."/>
            <person name="Otillar R.P."/>
            <person name="Terry A.Y."/>
            <person name="Boore J.L."/>
            <person name="Simakov O."/>
            <person name="Marletaz F."/>
            <person name="Cho S.-J."/>
            <person name="Edsinger-Gonzales E."/>
            <person name="Havlak P."/>
            <person name="Kuo D.-H."/>
            <person name="Larsson T."/>
            <person name="Lv J."/>
            <person name="Arendt D."/>
            <person name="Savage R."/>
            <person name="Osoegawa K."/>
            <person name="de Jong P."/>
            <person name="Lindberg D.R."/>
            <person name="Seaver E.C."/>
            <person name="Weisblat D.A."/>
            <person name="Putnam N.H."/>
            <person name="Grigoriev I.V."/>
            <person name="Rokhsar D.S."/>
        </authorList>
    </citation>
    <scope>NUCLEOTIDE SEQUENCE</scope>
</reference>
<dbReference type="Pfam" id="PF01094">
    <property type="entry name" value="ANF_receptor"/>
    <property type="match status" value="1"/>
</dbReference>
<dbReference type="RefSeq" id="XP_009012968.1">
    <property type="nucleotide sequence ID" value="XM_009014720.1"/>
</dbReference>
<dbReference type="GeneID" id="20202526"/>
<keyword evidence="9" id="KW-1185">Reference proteome</keyword>
<dbReference type="STRING" id="6412.T1F126"/>
<dbReference type="SUPFAM" id="SSF53822">
    <property type="entry name" value="Periplasmic binding protein-like I"/>
    <property type="match status" value="1"/>
</dbReference>
<reference evidence="7 9" key="2">
    <citation type="journal article" date="2013" name="Nature">
        <title>Insights into bilaterian evolution from three spiralian genomes.</title>
        <authorList>
            <person name="Simakov O."/>
            <person name="Marletaz F."/>
            <person name="Cho S.J."/>
            <person name="Edsinger-Gonzales E."/>
            <person name="Havlak P."/>
            <person name="Hellsten U."/>
            <person name="Kuo D.H."/>
            <person name="Larsson T."/>
            <person name="Lv J."/>
            <person name="Arendt D."/>
            <person name="Savage R."/>
            <person name="Osoegawa K."/>
            <person name="de Jong P."/>
            <person name="Grimwood J."/>
            <person name="Chapman J.A."/>
            <person name="Shapiro H."/>
            <person name="Aerts A."/>
            <person name="Otillar R.P."/>
            <person name="Terry A.Y."/>
            <person name="Boore J.L."/>
            <person name="Grigoriev I.V."/>
            <person name="Lindberg D.R."/>
            <person name="Seaver E.C."/>
            <person name="Weisblat D.A."/>
            <person name="Putnam N.H."/>
            <person name="Rokhsar D.S."/>
        </authorList>
    </citation>
    <scope>NUCLEOTIDE SEQUENCE</scope>
</reference>
<dbReference type="HOGENOM" id="CLU_1082883_0_0_1"/>